<gene>
    <name evidence="2" type="ORF">COLO4_35259</name>
</gene>
<keyword evidence="3" id="KW-1185">Reference proteome</keyword>
<evidence type="ECO:0000313" key="3">
    <source>
        <dbReference type="Proteomes" id="UP000187203"/>
    </source>
</evidence>
<accession>A0A1R3GHJ3</accession>
<feature type="transmembrane region" description="Helical" evidence="1">
    <location>
        <begin position="84"/>
        <end position="112"/>
    </location>
</feature>
<organism evidence="2 3">
    <name type="scientific">Corchorus olitorius</name>
    <dbReference type="NCBI Taxonomy" id="93759"/>
    <lineage>
        <taxon>Eukaryota</taxon>
        <taxon>Viridiplantae</taxon>
        <taxon>Streptophyta</taxon>
        <taxon>Embryophyta</taxon>
        <taxon>Tracheophyta</taxon>
        <taxon>Spermatophyta</taxon>
        <taxon>Magnoliopsida</taxon>
        <taxon>eudicotyledons</taxon>
        <taxon>Gunneridae</taxon>
        <taxon>Pentapetalae</taxon>
        <taxon>rosids</taxon>
        <taxon>malvids</taxon>
        <taxon>Malvales</taxon>
        <taxon>Malvaceae</taxon>
        <taxon>Grewioideae</taxon>
        <taxon>Apeibeae</taxon>
        <taxon>Corchorus</taxon>
    </lineage>
</organism>
<sequence>MASKLNNNVNKAIVLYALLGLLVGAFTRIYFHGLHKNVGENQTYLAQQFDKVGDTVTRNIQEGIVTLAVKFLHFFISKWLQYRYLPVLLVAPSTMSLLFWVAFTGSISLMLYNPL</sequence>
<feature type="transmembrane region" description="Helical" evidence="1">
    <location>
        <begin position="12"/>
        <end position="31"/>
    </location>
</feature>
<comment type="caution">
    <text evidence="2">The sequence shown here is derived from an EMBL/GenBank/DDBJ whole genome shotgun (WGS) entry which is preliminary data.</text>
</comment>
<dbReference type="Proteomes" id="UP000187203">
    <property type="component" value="Unassembled WGS sequence"/>
</dbReference>
<dbReference type="EMBL" id="AWUE01022521">
    <property type="protein sequence ID" value="OMO57578.1"/>
    <property type="molecule type" value="Genomic_DNA"/>
</dbReference>
<reference evidence="3" key="1">
    <citation type="submission" date="2013-09" db="EMBL/GenBank/DDBJ databases">
        <title>Corchorus olitorius genome sequencing.</title>
        <authorList>
            <person name="Alam M."/>
            <person name="Haque M.S."/>
            <person name="Islam M.S."/>
            <person name="Emdad E.M."/>
            <person name="Islam M.M."/>
            <person name="Ahmed B."/>
            <person name="Halim A."/>
            <person name="Hossen Q.M.M."/>
            <person name="Hossain M.Z."/>
            <person name="Ahmed R."/>
            <person name="Khan M.M."/>
            <person name="Islam R."/>
            <person name="Rashid M.M."/>
            <person name="Khan S.A."/>
            <person name="Rahman M.S."/>
            <person name="Alam M."/>
            <person name="Yahiya A.S."/>
            <person name="Khan M.S."/>
            <person name="Azam M.S."/>
            <person name="Haque T."/>
            <person name="Lashkar M.Z.H."/>
            <person name="Akhand A.I."/>
            <person name="Morshed G."/>
            <person name="Roy S."/>
            <person name="Uddin K.S."/>
            <person name="Rabeya T."/>
            <person name="Hossain A.S."/>
            <person name="Chowdhury A."/>
            <person name="Snigdha A.R."/>
            <person name="Mortoza M.S."/>
            <person name="Matin S.A."/>
            <person name="Hoque S.M.E."/>
            <person name="Islam M.K."/>
            <person name="Roy D.K."/>
            <person name="Haider R."/>
            <person name="Moosa M.M."/>
            <person name="Elias S.M."/>
            <person name="Hasan A.M."/>
            <person name="Jahan S."/>
            <person name="Shafiuddin M."/>
            <person name="Mahmood N."/>
            <person name="Shommy N.S."/>
        </authorList>
    </citation>
    <scope>NUCLEOTIDE SEQUENCE [LARGE SCALE GENOMIC DNA]</scope>
    <source>
        <strain evidence="3">cv. O-4</strain>
    </source>
</reference>
<keyword evidence="1" id="KW-0812">Transmembrane</keyword>
<evidence type="ECO:0000256" key="1">
    <source>
        <dbReference type="SAM" id="Phobius"/>
    </source>
</evidence>
<evidence type="ECO:0000313" key="2">
    <source>
        <dbReference type="EMBL" id="OMO57578.1"/>
    </source>
</evidence>
<protein>
    <submittedName>
        <fullName evidence="2">Uncharacterized protein</fullName>
    </submittedName>
</protein>
<dbReference type="AlphaFoldDB" id="A0A1R3GHJ3"/>
<keyword evidence="1" id="KW-0472">Membrane</keyword>
<dbReference type="OrthoDB" id="1027251at2759"/>
<keyword evidence="1" id="KW-1133">Transmembrane helix</keyword>
<name>A0A1R3GHJ3_9ROSI</name>
<proteinExistence type="predicted"/>